<evidence type="ECO:0000256" key="5">
    <source>
        <dbReference type="ARBA" id="ARBA00023125"/>
    </source>
</evidence>
<dbReference type="AlphaFoldDB" id="A0A1Y5TFV7"/>
<dbReference type="GO" id="GO:0008270">
    <property type="term" value="F:zinc ion binding"/>
    <property type="evidence" value="ECO:0007669"/>
    <property type="project" value="TreeGrafter"/>
</dbReference>
<dbReference type="PANTHER" id="PTHR33202:SF6">
    <property type="entry name" value="ZINC UPTAKE REGULATION PROTEIN"/>
    <property type="match status" value="1"/>
</dbReference>
<keyword evidence="3 7" id="KW-0862">Zinc</keyword>
<evidence type="ECO:0000256" key="1">
    <source>
        <dbReference type="ARBA" id="ARBA00007957"/>
    </source>
</evidence>
<keyword evidence="6" id="KW-0804">Transcription</keyword>
<sequence>MAYLLARVLYYIKPLMTCSSFDPHDHAACRATALSQAESACAAQGLQFTPMRRRVLDVLLGAPKAMGAYDILELVTPEGQKRQPPAVYRALDFLTSNGFAHRLEKLNAYVACACPGAAHRPAFLICRVCDRVAEATDVAPRRLGDEAAAQGFRIERTVVEALGICPGCAA</sequence>
<dbReference type="Proteomes" id="UP000193870">
    <property type="component" value="Unassembled WGS sequence"/>
</dbReference>
<feature type="binding site" evidence="8">
    <location>
        <position position="119"/>
    </location>
    <ligand>
        <name>Fe cation</name>
        <dbReference type="ChEBI" id="CHEBI:24875"/>
    </ligand>
</feature>
<evidence type="ECO:0000256" key="7">
    <source>
        <dbReference type="PIRSR" id="PIRSR602481-1"/>
    </source>
</evidence>
<gene>
    <name evidence="9" type="primary">zur</name>
    <name evidence="9" type="ORF">PAM7066_03158</name>
</gene>
<dbReference type="InterPro" id="IPR043135">
    <property type="entry name" value="Fur_C"/>
</dbReference>
<dbReference type="STRING" id="315423.SAMN04488020_11183"/>
<keyword evidence="10" id="KW-1185">Reference proteome</keyword>
<protein>
    <submittedName>
        <fullName evidence="9">Zinc uptake regulation protein</fullName>
    </submittedName>
</protein>
<dbReference type="GO" id="GO:0000976">
    <property type="term" value="F:transcription cis-regulatory region binding"/>
    <property type="evidence" value="ECO:0007669"/>
    <property type="project" value="TreeGrafter"/>
</dbReference>
<evidence type="ECO:0000256" key="8">
    <source>
        <dbReference type="PIRSR" id="PIRSR602481-2"/>
    </source>
</evidence>
<name>A0A1Y5TFV7_9RHOB</name>
<keyword evidence="7" id="KW-0479">Metal-binding</keyword>
<accession>A0A1Y5TFV7</accession>
<comment type="cofactor">
    <cofactor evidence="7">
        <name>Zn(2+)</name>
        <dbReference type="ChEBI" id="CHEBI:29105"/>
    </cofactor>
    <text evidence="7">Binds 1 zinc ion per subunit.</text>
</comment>
<proteinExistence type="inferred from homology"/>
<organism evidence="9 10">
    <name type="scientific">Palleronia marisminoris</name>
    <dbReference type="NCBI Taxonomy" id="315423"/>
    <lineage>
        <taxon>Bacteria</taxon>
        <taxon>Pseudomonadati</taxon>
        <taxon>Pseudomonadota</taxon>
        <taxon>Alphaproteobacteria</taxon>
        <taxon>Rhodobacterales</taxon>
        <taxon>Roseobacteraceae</taxon>
        <taxon>Palleronia</taxon>
    </lineage>
</organism>
<feature type="binding site" evidence="7">
    <location>
        <position position="165"/>
    </location>
    <ligand>
        <name>Zn(2+)</name>
        <dbReference type="ChEBI" id="CHEBI:29105"/>
    </ligand>
</feature>
<evidence type="ECO:0000313" key="10">
    <source>
        <dbReference type="Proteomes" id="UP000193870"/>
    </source>
</evidence>
<dbReference type="PANTHER" id="PTHR33202">
    <property type="entry name" value="ZINC UPTAKE REGULATION PROTEIN"/>
    <property type="match status" value="1"/>
</dbReference>
<dbReference type="InterPro" id="IPR036388">
    <property type="entry name" value="WH-like_DNA-bd_sf"/>
</dbReference>
<dbReference type="Gene3D" id="1.10.10.10">
    <property type="entry name" value="Winged helix-like DNA-binding domain superfamily/Winged helix DNA-binding domain"/>
    <property type="match status" value="1"/>
</dbReference>
<evidence type="ECO:0000313" key="9">
    <source>
        <dbReference type="EMBL" id="SLN63055.1"/>
    </source>
</evidence>
<dbReference type="InterPro" id="IPR002481">
    <property type="entry name" value="FUR"/>
</dbReference>
<evidence type="ECO:0000256" key="6">
    <source>
        <dbReference type="ARBA" id="ARBA00023163"/>
    </source>
</evidence>
<dbReference type="EMBL" id="FWFV01000010">
    <property type="protein sequence ID" value="SLN63055.1"/>
    <property type="molecule type" value="Genomic_DNA"/>
</dbReference>
<dbReference type="GO" id="GO:0005829">
    <property type="term" value="C:cytosol"/>
    <property type="evidence" value="ECO:0007669"/>
    <property type="project" value="TreeGrafter"/>
</dbReference>
<evidence type="ECO:0000256" key="3">
    <source>
        <dbReference type="ARBA" id="ARBA00022833"/>
    </source>
</evidence>
<dbReference type="GO" id="GO:0003700">
    <property type="term" value="F:DNA-binding transcription factor activity"/>
    <property type="evidence" value="ECO:0007669"/>
    <property type="project" value="InterPro"/>
</dbReference>
<dbReference type="SUPFAM" id="SSF46785">
    <property type="entry name" value="Winged helix' DNA-binding domain"/>
    <property type="match status" value="1"/>
</dbReference>
<keyword evidence="4" id="KW-0805">Transcription regulation</keyword>
<reference evidence="9 10" key="1">
    <citation type="submission" date="2017-03" db="EMBL/GenBank/DDBJ databases">
        <authorList>
            <person name="Afonso C.L."/>
            <person name="Miller P.J."/>
            <person name="Scott M.A."/>
            <person name="Spackman E."/>
            <person name="Goraichik I."/>
            <person name="Dimitrov K.M."/>
            <person name="Suarez D.L."/>
            <person name="Swayne D.E."/>
        </authorList>
    </citation>
    <scope>NUCLEOTIDE SEQUENCE [LARGE SCALE GENOMIC DNA]</scope>
    <source>
        <strain evidence="9 10">CECT 7066</strain>
    </source>
</reference>
<comment type="similarity">
    <text evidence="1">Belongs to the Fur family.</text>
</comment>
<dbReference type="InterPro" id="IPR036390">
    <property type="entry name" value="WH_DNA-bd_sf"/>
</dbReference>
<evidence type="ECO:0000256" key="2">
    <source>
        <dbReference type="ARBA" id="ARBA00022491"/>
    </source>
</evidence>
<evidence type="ECO:0000256" key="4">
    <source>
        <dbReference type="ARBA" id="ARBA00023015"/>
    </source>
</evidence>
<comment type="cofactor">
    <cofactor evidence="8">
        <name>Mn(2+)</name>
        <dbReference type="ChEBI" id="CHEBI:29035"/>
    </cofactor>
    <cofactor evidence="8">
        <name>Fe(2+)</name>
        <dbReference type="ChEBI" id="CHEBI:29033"/>
    </cofactor>
    <text evidence="8">Binds 1 Mn(2+) or Fe(2+) ion per subunit.</text>
</comment>
<dbReference type="GO" id="GO:0045892">
    <property type="term" value="P:negative regulation of DNA-templated transcription"/>
    <property type="evidence" value="ECO:0007669"/>
    <property type="project" value="TreeGrafter"/>
</dbReference>
<keyword evidence="8" id="KW-0408">Iron</keyword>
<feature type="binding site" evidence="7">
    <location>
        <position position="126"/>
    </location>
    <ligand>
        <name>Zn(2+)</name>
        <dbReference type="ChEBI" id="CHEBI:29105"/>
    </ligand>
</feature>
<dbReference type="GO" id="GO:1900376">
    <property type="term" value="P:regulation of secondary metabolite biosynthetic process"/>
    <property type="evidence" value="ECO:0007669"/>
    <property type="project" value="TreeGrafter"/>
</dbReference>
<dbReference type="Gene3D" id="3.30.1490.190">
    <property type="match status" value="1"/>
</dbReference>
<dbReference type="Pfam" id="PF01475">
    <property type="entry name" value="FUR"/>
    <property type="match status" value="1"/>
</dbReference>
<keyword evidence="5" id="KW-0238">DNA-binding</keyword>
<feature type="binding site" evidence="7">
    <location>
        <position position="129"/>
    </location>
    <ligand>
        <name>Zn(2+)</name>
        <dbReference type="ChEBI" id="CHEBI:29105"/>
    </ligand>
</feature>
<feature type="binding site" evidence="7">
    <location>
        <position position="168"/>
    </location>
    <ligand>
        <name>Zn(2+)</name>
        <dbReference type="ChEBI" id="CHEBI:29105"/>
    </ligand>
</feature>
<keyword evidence="2" id="KW-0678">Repressor</keyword>